<proteinExistence type="predicted"/>
<dbReference type="PANTHER" id="PTHR43794">
    <property type="entry name" value="AMINOHYDROLASE SSNA-RELATED"/>
    <property type="match status" value="1"/>
</dbReference>
<dbReference type="Gene3D" id="2.30.40.10">
    <property type="entry name" value="Urease, subunit C, domain 1"/>
    <property type="match status" value="1"/>
</dbReference>
<dbReference type="InterPro" id="IPR006680">
    <property type="entry name" value="Amidohydro-rel"/>
</dbReference>
<reference evidence="7 8" key="2">
    <citation type="submission" date="2015-07" db="EMBL/GenBank/DDBJ databases">
        <title>Genome sequence of Levilinea saccharolytica DSM 16555.</title>
        <authorList>
            <person name="Hemp J."/>
            <person name="Ward L.M."/>
            <person name="Pace L.A."/>
            <person name="Fischer W.W."/>
        </authorList>
    </citation>
    <scope>NUCLEOTIDE SEQUENCE [LARGE SCALE GENOMIC DNA]</scope>
    <source>
        <strain evidence="7 8">KIBI-1</strain>
    </source>
</reference>
<name>A0A0M8JQ66_9CHLR</name>
<evidence type="ECO:0000313" key="7">
    <source>
        <dbReference type="EMBL" id="KPL80920.1"/>
    </source>
</evidence>
<organism evidence="6">
    <name type="scientific">Levilinea saccharolytica</name>
    <dbReference type="NCBI Taxonomy" id="229921"/>
    <lineage>
        <taxon>Bacteria</taxon>
        <taxon>Bacillati</taxon>
        <taxon>Chloroflexota</taxon>
        <taxon>Anaerolineae</taxon>
        <taxon>Anaerolineales</taxon>
        <taxon>Anaerolineaceae</taxon>
        <taxon>Levilinea</taxon>
    </lineage>
</organism>
<keyword evidence="8" id="KW-1185">Reference proteome</keyword>
<reference evidence="6" key="1">
    <citation type="journal article" date="2015" name="Genome Announc.">
        <title>Draft Genome Sequences of Anaerolinea thermolimosa IMO-1, Bellilinea caldifistulae GOMI-1, Leptolinea tardivitalis YMTK-2, Levilinea saccharolytica KIBI-1, Longilinea arvoryzae KOME-1, Previously Described as Members of the Class Anaerolineae (Chloroflexi).</title>
        <authorList>
            <person name="Matsuura N."/>
            <person name="Tourlousse M.D."/>
            <person name="Ohashi A."/>
            <person name="Hugenholtz P."/>
            <person name="Sekiguchi Y."/>
        </authorList>
    </citation>
    <scope>NUCLEOTIDE SEQUENCE</scope>
    <source>
        <strain evidence="6">KIBI-1</strain>
    </source>
</reference>
<evidence type="ECO:0000259" key="5">
    <source>
        <dbReference type="Pfam" id="PF22039"/>
    </source>
</evidence>
<sequence>MNEQWLIENGVIVTMNPGREILYDASLAIEGSRIAALGPREELRLRYPQAQRIDAAGKAVLPGLINAHTHVAMSVQKGLTLAFSDGLYRIMWPVESSLTAEEAYVGALAGAGEALKGGSTTVVDHYFFAEQVARATTAVGVRAVIGHTIMSRLGPITGEKELNAGLQFVQDWKGRHALVTPWLAPHASDTVSMEWLLLLREAATRHQVGLHLHLAQSMREREYVLETQGTTCVKYLERIGFLGPDVLAAHCIFIDDDEIDILARTGTRPLYTPMGHALNGRPASAWKMLTRGAKVLLGTDCVTTNNVMDQWGEMRIAGASQKQLSGDAQAMPSLKILEMCTVDGAEAIGMGGQLGALMPGYLADVILVNIHGLHTAPNYLLLDNLVYCCTGRDVDTVIVNGEIVVQGGRLLRLDEDTLIREVEDAGRGLLSRAIRKETDLAWLWKDRPSSLPE</sequence>
<dbReference type="GO" id="GO:0046872">
    <property type="term" value="F:metal ion binding"/>
    <property type="evidence" value="ECO:0007669"/>
    <property type="project" value="UniProtKB-KW"/>
</dbReference>
<dbReference type="OrthoDB" id="9807210at2"/>
<keyword evidence="2" id="KW-0378">Hydrolase</keyword>
<keyword evidence="1" id="KW-0479">Metal-binding</keyword>
<gene>
    <name evidence="7" type="ORF">ADN01_10535</name>
    <name evidence="6" type="ORF">LSAC_03204</name>
</gene>
<evidence type="ECO:0000256" key="3">
    <source>
        <dbReference type="ARBA" id="ARBA00022833"/>
    </source>
</evidence>
<dbReference type="SUPFAM" id="SSF51338">
    <property type="entry name" value="Composite domain of metallo-dependent hydrolases"/>
    <property type="match status" value="1"/>
</dbReference>
<dbReference type="Gene3D" id="3.20.20.140">
    <property type="entry name" value="Metal-dependent hydrolases"/>
    <property type="match status" value="1"/>
</dbReference>
<dbReference type="Pfam" id="PF01979">
    <property type="entry name" value="Amidohydro_1"/>
    <property type="match status" value="1"/>
</dbReference>
<dbReference type="GO" id="GO:0016810">
    <property type="term" value="F:hydrolase activity, acting on carbon-nitrogen (but not peptide) bonds"/>
    <property type="evidence" value="ECO:0007669"/>
    <property type="project" value="InterPro"/>
</dbReference>
<protein>
    <submittedName>
        <fullName evidence="6">Cytosine deaminase</fullName>
    </submittedName>
</protein>
<evidence type="ECO:0000256" key="1">
    <source>
        <dbReference type="ARBA" id="ARBA00022723"/>
    </source>
</evidence>
<evidence type="ECO:0000256" key="2">
    <source>
        <dbReference type="ARBA" id="ARBA00022801"/>
    </source>
</evidence>
<evidence type="ECO:0000259" key="4">
    <source>
        <dbReference type="Pfam" id="PF01979"/>
    </source>
</evidence>
<keyword evidence="3" id="KW-0862">Zinc</keyword>
<evidence type="ECO:0000313" key="8">
    <source>
        <dbReference type="Proteomes" id="UP000050501"/>
    </source>
</evidence>
<dbReference type="Pfam" id="PF22039">
    <property type="entry name" value="HUTI_composite_bact"/>
    <property type="match status" value="1"/>
</dbReference>
<accession>A0A0M8JQ66</accession>
<feature type="domain" description="Amidohydrolase-related" evidence="4">
    <location>
        <begin position="60"/>
        <end position="404"/>
    </location>
</feature>
<dbReference type="Proteomes" id="UP000050501">
    <property type="component" value="Unassembled WGS sequence"/>
</dbReference>
<dbReference type="InterPro" id="IPR050287">
    <property type="entry name" value="MTA/SAH_deaminase"/>
</dbReference>
<dbReference type="STRING" id="229921.ADN01_10535"/>
<feature type="domain" description="Aminodeoxyfutalosine deaminase/Imidazolonepropionase-like composite" evidence="5">
    <location>
        <begin position="27"/>
        <end position="50"/>
    </location>
</feature>
<evidence type="ECO:0000313" key="6">
    <source>
        <dbReference type="EMBL" id="GAP19302.1"/>
    </source>
</evidence>
<dbReference type="SUPFAM" id="SSF51556">
    <property type="entry name" value="Metallo-dependent hydrolases"/>
    <property type="match status" value="1"/>
</dbReference>
<dbReference type="CDD" id="cd01298">
    <property type="entry name" value="ATZ_TRZ_like"/>
    <property type="match status" value="1"/>
</dbReference>
<dbReference type="AlphaFoldDB" id="A0A0M8JQ66"/>
<dbReference type="InterPro" id="IPR032466">
    <property type="entry name" value="Metal_Hydrolase"/>
</dbReference>
<dbReference type="EMBL" id="LGCM01000038">
    <property type="protein sequence ID" value="KPL80920.1"/>
    <property type="molecule type" value="Genomic_DNA"/>
</dbReference>
<dbReference type="InterPro" id="IPR011059">
    <property type="entry name" value="Metal-dep_hydrolase_composite"/>
</dbReference>
<dbReference type="InterPro" id="IPR054418">
    <property type="entry name" value="MQNX/HUTI_composite_N"/>
</dbReference>
<dbReference type="EMBL" id="DF967975">
    <property type="protein sequence ID" value="GAP19302.1"/>
    <property type="molecule type" value="Genomic_DNA"/>
</dbReference>
<dbReference type="RefSeq" id="WP_062419589.1">
    <property type="nucleotide sequence ID" value="NZ_BBXZ01000172.1"/>
</dbReference>
<dbReference type="PANTHER" id="PTHR43794:SF11">
    <property type="entry name" value="AMIDOHYDROLASE-RELATED DOMAIN-CONTAINING PROTEIN"/>
    <property type="match status" value="1"/>
</dbReference>